<accession>D3B7C7</accession>
<feature type="domain" description="Saposin B-type" evidence="3">
    <location>
        <begin position="155"/>
        <end position="235"/>
    </location>
</feature>
<dbReference type="InterPro" id="IPR008138">
    <property type="entry name" value="SapB_2"/>
</dbReference>
<feature type="domain" description="Saposin B-type" evidence="3">
    <location>
        <begin position="64"/>
        <end position="144"/>
    </location>
</feature>
<evidence type="ECO:0000313" key="5">
    <source>
        <dbReference type="Proteomes" id="UP000001396"/>
    </source>
</evidence>
<dbReference type="InterPro" id="IPR008139">
    <property type="entry name" value="SaposinB_dom"/>
</dbReference>
<dbReference type="STRING" id="670386.D3B7C7"/>
<dbReference type="EMBL" id="ADBJ01000018">
    <property type="protein sequence ID" value="EFA82670.1"/>
    <property type="molecule type" value="Genomic_DNA"/>
</dbReference>
<dbReference type="Pfam" id="PF03489">
    <property type="entry name" value="SapB_2"/>
    <property type="match status" value="5"/>
</dbReference>
<keyword evidence="2" id="KW-0325">Glycoprotein</keyword>
<dbReference type="GeneID" id="31359851"/>
<dbReference type="GO" id="GO:0006665">
    <property type="term" value="P:sphingolipid metabolic process"/>
    <property type="evidence" value="ECO:0007669"/>
    <property type="project" value="InterPro"/>
</dbReference>
<dbReference type="GO" id="GO:0016020">
    <property type="term" value="C:membrane"/>
    <property type="evidence" value="ECO:0007669"/>
    <property type="project" value="GOC"/>
</dbReference>
<keyword evidence="1" id="KW-1015">Disulfide bond</keyword>
<dbReference type="SMART" id="SM00741">
    <property type="entry name" value="SapB"/>
    <property type="match status" value="5"/>
</dbReference>
<dbReference type="Proteomes" id="UP000001396">
    <property type="component" value="Unassembled WGS sequence"/>
</dbReference>
<dbReference type="PROSITE" id="PS50015">
    <property type="entry name" value="SAP_B"/>
    <property type="match status" value="5"/>
</dbReference>
<dbReference type="FunCoup" id="D3B7C7">
    <property type="interactions" value="6"/>
</dbReference>
<dbReference type="SUPFAM" id="SSF47862">
    <property type="entry name" value="Saposin"/>
    <property type="match status" value="6"/>
</dbReference>
<dbReference type="Pfam" id="PF05184">
    <property type="entry name" value="SapB_1"/>
    <property type="match status" value="5"/>
</dbReference>
<feature type="domain" description="Saposin B-type" evidence="3">
    <location>
        <begin position="421"/>
        <end position="501"/>
    </location>
</feature>
<name>D3B7C7_HETP5</name>
<organism evidence="4 5">
    <name type="scientific">Heterostelium pallidum (strain ATCC 26659 / Pp 5 / PN500)</name>
    <name type="common">Cellular slime mold</name>
    <name type="synonym">Polysphondylium pallidum</name>
    <dbReference type="NCBI Taxonomy" id="670386"/>
    <lineage>
        <taxon>Eukaryota</taxon>
        <taxon>Amoebozoa</taxon>
        <taxon>Evosea</taxon>
        <taxon>Eumycetozoa</taxon>
        <taxon>Dictyostelia</taxon>
        <taxon>Acytosteliales</taxon>
        <taxon>Acytosteliaceae</taxon>
        <taxon>Heterostelium</taxon>
    </lineage>
</organism>
<dbReference type="InterPro" id="IPR051428">
    <property type="entry name" value="Sphingo_Act-Surfact_Prot"/>
</dbReference>
<dbReference type="Gene3D" id="1.10.225.10">
    <property type="entry name" value="Saposin-like"/>
    <property type="match status" value="5"/>
</dbReference>
<gene>
    <name evidence="4" type="ORF">PPL_04364</name>
</gene>
<feature type="domain" description="Saposin B-type" evidence="3">
    <location>
        <begin position="246"/>
        <end position="326"/>
    </location>
</feature>
<dbReference type="PANTHER" id="PTHR11480">
    <property type="entry name" value="SAPOSIN-RELATED"/>
    <property type="match status" value="1"/>
</dbReference>
<proteinExistence type="predicted"/>
<dbReference type="InParanoid" id="D3B7C7"/>
<dbReference type="InterPro" id="IPR007856">
    <property type="entry name" value="SapB_1"/>
</dbReference>
<evidence type="ECO:0000256" key="1">
    <source>
        <dbReference type="ARBA" id="ARBA00023157"/>
    </source>
</evidence>
<dbReference type="GO" id="GO:0005764">
    <property type="term" value="C:lysosome"/>
    <property type="evidence" value="ECO:0007669"/>
    <property type="project" value="InterPro"/>
</dbReference>
<feature type="domain" description="Saposin B-type" evidence="3">
    <location>
        <begin position="334"/>
        <end position="414"/>
    </location>
</feature>
<dbReference type="RefSeq" id="XP_020434787.1">
    <property type="nucleotide sequence ID" value="XM_020575267.1"/>
</dbReference>
<dbReference type="PRINTS" id="PR01797">
    <property type="entry name" value="SAPOSIN"/>
</dbReference>
<keyword evidence="5" id="KW-1185">Reference proteome</keyword>
<evidence type="ECO:0000256" key="2">
    <source>
        <dbReference type="ARBA" id="ARBA00023180"/>
    </source>
</evidence>
<comment type="caution">
    <text evidence="4">The sequence shown here is derived from an EMBL/GenBank/DDBJ whole genome shotgun (WGS) entry which is preliminary data.</text>
</comment>
<dbReference type="OMA" id="DICVHAG"/>
<dbReference type="InterPro" id="IPR008373">
    <property type="entry name" value="Saposin"/>
</dbReference>
<sequence>MTIQKSIKMVCRHPKHQKGPLTKDIIFNMKSVAILLFALLAVYSVSAVAVHEQTNVRVEKNGEEGVQCTLCSYIVGKVENAVEKNITEAQIIIDLQNECAIMGALAGECKTLIAVYGPTIIAKVQAAQNPITICTDIGLCSSKVAVKKPVPAVKGGINCDICNYLVGKIESALNLNMNETEIMGLLQNDCSKLGPVASVCDDVVNIYGPTIIQKIQNQENPLTVCTEVGLCTTAVAKPAPKKAVKGDTECAVCNYIVARAEKYIEGNLTVPEIVSALETDCADLGPFASICKTAVSLYGPQIVQQLINEVSPTTICTDIGLCTSAKKVAKPVKNDVECSLCNYLVGKIESYLGLNINETQIVALLDNDCNELGPLASTCQNFVSIYAPQIINSIINDENPITICTDLGVCSSKAAKKSVKGSTECTLCSYLVGRIETYLDKGLTVNQIVTILENDCADIGPLASTCKSIVALYGPAIVQRLISGVSPLAICTDVGLCTSANARPSFTIQAN</sequence>
<dbReference type="InterPro" id="IPR011001">
    <property type="entry name" value="Saposin-like"/>
</dbReference>
<dbReference type="AlphaFoldDB" id="D3B7C7"/>
<protein>
    <submittedName>
        <fullName evidence="4">Saposin B domain-containing protein</fullName>
    </submittedName>
</protein>
<evidence type="ECO:0000313" key="4">
    <source>
        <dbReference type="EMBL" id="EFA82670.1"/>
    </source>
</evidence>
<reference evidence="4 5" key="1">
    <citation type="journal article" date="2011" name="Genome Res.">
        <title>Phylogeny-wide analysis of social amoeba genomes highlights ancient origins for complex intercellular communication.</title>
        <authorList>
            <person name="Heidel A.J."/>
            <person name="Lawal H.M."/>
            <person name="Felder M."/>
            <person name="Schilde C."/>
            <person name="Helps N.R."/>
            <person name="Tunggal B."/>
            <person name="Rivero F."/>
            <person name="John U."/>
            <person name="Schleicher M."/>
            <person name="Eichinger L."/>
            <person name="Platzer M."/>
            <person name="Noegel A.A."/>
            <person name="Schaap P."/>
            <person name="Gloeckner G."/>
        </authorList>
    </citation>
    <scope>NUCLEOTIDE SEQUENCE [LARGE SCALE GENOMIC DNA]</scope>
    <source>
        <strain evidence="5">ATCC 26659 / Pp 5 / PN500</strain>
    </source>
</reference>
<dbReference type="PANTHER" id="PTHR11480:SF68">
    <property type="entry name" value="SAPOSIN B DOMAIN-CONTAINING PROTEIN-RELATED"/>
    <property type="match status" value="1"/>
</dbReference>
<evidence type="ECO:0000259" key="3">
    <source>
        <dbReference type="PROSITE" id="PS50015"/>
    </source>
</evidence>